<feature type="region of interest" description="Disordered" evidence="1">
    <location>
        <begin position="1"/>
        <end position="38"/>
    </location>
</feature>
<dbReference type="Proteomes" id="UP001189429">
    <property type="component" value="Unassembled WGS sequence"/>
</dbReference>
<feature type="region of interest" description="Disordered" evidence="1">
    <location>
        <begin position="81"/>
        <end position="108"/>
    </location>
</feature>
<protein>
    <submittedName>
        <fullName evidence="2">Uncharacterized protein</fullName>
    </submittedName>
</protein>
<evidence type="ECO:0000313" key="2">
    <source>
        <dbReference type="EMBL" id="CAK0810280.1"/>
    </source>
</evidence>
<keyword evidence="3" id="KW-1185">Reference proteome</keyword>
<organism evidence="2 3">
    <name type="scientific">Prorocentrum cordatum</name>
    <dbReference type="NCBI Taxonomy" id="2364126"/>
    <lineage>
        <taxon>Eukaryota</taxon>
        <taxon>Sar</taxon>
        <taxon>Alveolata</taxon>
        <taxon>Dinophyceae</taxon>
        <taxon>Prorocentrales</taxon>
        <taxon>Prorocentraceae</taxon>
        <taxon>Prorocentrum</taxon>
    </lineage>
</organism>
<name>A0ABN9QVE5_9DINO</name>
<reference evidence="2" key="1">
    <citation type="submission" date="2023-10" db="EMBL/GenBank/DDBJ databases">
        <authorList>
            <person name="Chen Y."/>
            <person name="Shah S."/>
            <person name="Dougan E. K."/>
            <person name="Thang M."/>
            <person name="Chan C."/>
        </authorList>
    </citation>
    <scope>NUCLEOTIDE SEQUENCE [LARGE SCALE GENOMIC DNA]</scope>
</reference>
<sequence length="260" mass="28048">MFAPIGSQASQGQGTRRPREGAAAEAAGEDGTAVGPGGVRKLDKLFAKLLLQHETNFNANSREDNFTLTMAADDPVQVALATSEDSYNRKGKQAREEAEEGEYKGHPDGKKPDFLLRAVIFRITEAAEAKSQEVKAAAGCGAMAQQAAAALDTLAKYKAIAQNPQARVVATRCFHVTVKPSDGGMDEEKEDDVRWIFAMNSQRELKDALETLRVNGCLAAARLNLGYDHGPKSGVAKEIETTVFRRKGAKGDSKKKAKKR</sequence>
<feature type="compositionally biased region" description="Low complexity" evidence="1">
    <location>
        <begin position="23"/>
        <end position="33"/>
    </location>
</feature>
<gene>
    <name evidence="2" type="ORF">PCOR1329_LOCUS15288</name>
</gene>
<evidence type="ECO:0000256" key="1">
    <source>
        <dbReference type="SAM" id="MobiDB-lite"/>
    </source>
</evidence>
<evidence type="ECO:0000313" key="3">
    <source>
        <dbReference type="Proteomes" id="UP001189429"/>
    </source>
</evidence>
<dbReference type="EMBL" id="CAUYUJ010004614">
    <property type="protein sequence ID" value="CAK0810280.1"/>
    <property type="molecule type" value="Genomic_DNA"/>
</dbReference>
<comment type="caution">
    <text evidence="2">The sequence shown here is derived from an EMBL/GenBank/DDBJ whole genome shotgun (WGS) entry which is preliminary data.</text>
</comment>
<accession>A0ABN9QVE5</accession>
<feature type="compositionally biased region" description="Basic and acidic residues" evidence="1">
    <location>
        <begin position="93"/>
        <end position="108"/>
    </location>
</feature>
<proteinExistence type="predicted"/>